<gene>
    <name evidence="5" type="ORF">HID58_021623</name>
</gene>
<dbReference type="Pfam" id="PF16987">
    <property type="entry name" value="KIX_2"/>
    <property type="match status" value="2"/>
</dbReference>
<feature type="region of interest" description="Disordered" evidence="3">
    <location>
        <begin position="352"/>
        <end position="378"/>
    </location>
</feature>
<evidence type="ECO:0000256" key="2">
    <source>
        <dbReference type="ARBA" id="ARBA00023242"/>
    </source>
</evidence>
<feature type="compositionally biased region" description="Polar residues" evidence="3">
    <location>
        <begin position="304"/>
        <end position="327"/>
    </location>
</feature>
<evidence type="ECO:0000313" key="5">
    <source>
        <dbReference type="EMBL" id="KAH0921605.1"/>
    </source>
</evidence>
<dbReference type="EMBL" id="JAGKQM010000006">
    <property type="protein sequence ID" value="KAH0921605.1"/>
    <property type="molecule type" value="Genomic_DNA"/>
</dbReference>
<feature type="compositionally biased region" description="Low complexity" evidence="3">
    <location>
        <begin position="429"/>
        <end position="455"/>
    </location>
</feature>
<name>A0ABQ8CWW5_BRANA</name>
<feature type="compositionally biased region" description="Low complexity" evidence="3">
    <location>
        <begin position="272"/>
        <end position="283"/>
    </location>
</feature>
<feature type="domain" description="Mediator complex subunit 15 KIX" evidence="4">
    <location>
        <begin position="686"/>
        <end position="757"/>
    </location>
</feature>
<evidence type="ECO:0000256" key="3">
    <source>
        <dbReference type="SAM" id="MobiDB-lite"/>
    </source>
</evidence>
<keyword evidence="2" id="KW-0539">Nucleus</keyword>
<evidence type="ECO:0000259" key="4">
    <source>
        <dbReference type="Pfam" id="PF16987"/>
    </source>
</evidence>
<organism evidence="5 6">
    <name type="scientific">Brassica napus</name>
    <name type="common">Rape</name>
    <dbReference type="NCBI Taxonomy" id="3708"/>
    <lineage>
        <taxon>Eukaryota</taxon>
        <taxon>Viridiplantae</taxon>
        <taxon>Streptophyta</taxon>
        <taxon>Embryophyta</taxon>
        <taxon>Tracheophyta</taxon>
        <taxon>Spermatophyta</taxon>
        <taxon>Magnoliopsida</taxon>
        <taxon>eudicotyledons</taxon>
        <taxon>Gunneridae</taxon>
        <taxon>Pentapetalae</taxon>
        <taxon>rosids</taxon>
        <taxon>malvids</taxon>
        <taxon>Brassicales</taxon>
        <taxon>Brassicaceae</taxon>
        <taxon>Brassiceae</taxon>
        <taxon>Brassica</taxon>
    </lineage>
</organism>
<feature type="compositionally biased region" description="Polar residues" evidence="3">
    <location>
        <begin position="368"/>
        <end position="378"/>
    </location>
</feature>
<feature type="region of interest" description="Disordered" evidence="3">
    <location>
        <begin position="494"/>
        <end position="515"/>
    </location>
</feature>
<keyword evidence="6" id="KW-1185">Reference proteome</keyword>
<dbReference type="SUPFAM" id="SSF47040">
    <property type="entry name" value="Kix domain of CBP (creb binding protein)"/>
    <property type="match status" value="1"/>
</dbReference>
<dbReference type="InterPro" id="IPR036546">
    <property type="entry name" value="MED15_KIX"/>
</dbReference>
<dbReference type="PANTHER" id="PTHR33137">
    <property type="entry name" value="MEDIATOR OF RNA POLYMERASE II TRANSCRIPTION SUBUNIT 15A-RELATED"/>
    <property type="match status" value="1"/>
</dbReference>
<dbReference type="InterPro" id="IPR044661">
    <property type="entry name" value="MED15a/b/c-like"/>
</dbReference>
<proteinExistence type="predicted"/>
<dbReference type="InterPro" id="IPR036529">
    <property type="entry name" value="KIX_dom_sf"/>
</dbReference>
<reference evidence="5 6" key="1">
    <citation type="submission" date="2021-05" db="EMBL/GenBank/DDBJ databases">
        <title>Genome Assembly of Synthetic Allotetraploid Brassica napus Reveals Homoeologous Exchanges between Subgenomes.</title>
        <authorList>
            <person name="Davis J.T."/>
        </authorList>
    </citation>
    <scope>NUCLEOTIDE SEQUENCE [LARGE SCALE GENOMIC DNA]</scope>
    <source>
        <strain evidence="6">cv. Da-Ae</strain>
        <tissue evidence="5">Seedling</tissue>
    </source>
</reference>
<feature type="region of interest" description="Disordered" evidence="3">
    <location>
        <begin position="417"/>
        <end position="455"/>
    </location>
</feature>
<accession>A0ABQ8CWW5</accession>
<comment type="subcellular location">
    <subcellularLocation>
        <location evidence="1">Nucleus</location>
    </subcellularLocation>
</comment>
<dbReference type="PANTHER" id="PTHR33137:SF28">
    <property type="entry name" value="MEDIATOR COMPLEX SUBUNIT 15 KIX DOMAIN-CONTAINING PROTEIN"/>
    <property type="match status" value="1"/>
</dbReference>
<sequence>MDNNNWRLSIPNGESAAINNGEWRKQLPPDSRQKIVNKIMEILSRHLPQSGPEGINELMRIAARFEEKIFSGAVNQTDYLRKISMKMLAMETKSQNAAGPSATTPAANNTTSMDSIPANRGQLLPGTLPNNQSQAPQPLMSQTIQSNTAFGMAGSTGLPSSIPPVSSIGNDNVTSVVNQNSNMQNVAGVLQDSSGQHGLSSNMLSGSHRQMLRRPHTMSSQQQQLLRQNFRSGNFSNPNSLLPSQIQPGSTTSATQPSAVSSAPLQGLHTNQQSSPQVSAQSSLLRQHPQSQQASVIHQQQTSLPQQSISPQRQQASNSSVIQQRQMMGQHVVGAMQQQHQQRLLNQQNNTMNMQQQQNQHPPAQQQFISQQNSLHQQQPLGIQSNVAGLQQPQQQLLSSQTNQQSVHMLSQPTAALQRTHQAGHGLFPSQGQQSQNQPSQQQMMPLQSHHQQLQQPNLLQQDVQQRLQSSGQVTGSLLPPQNVVDQQRQLYQSQRTLPEMPSSSVDSTAQTENANGVDWQEEVYQKIKIMKDAYLPDVTEIYQRVIAKLQQVKYLSENLYEFNAKLVRHCKRKAYNFGVLKTISPKDALEARMDSLSQQQRSEQFNKLKQFKIMVERMIQFLSVSKRNIVPALRDRVAYYEKQIVDFLNMHRPRKLVQQGKLPQPQMQPVKQQSSQNGNLAINTVDWRTLHPPASRQKNANTLLETLKKHVPYSGEEGIEELKRIAVSFEELIFNTAKNQMDYFCKISLKMQSMEEGS</sequence>
<protein>
    <recommendedName>
        <fullName evidence="4">Mediator complex subunit 15 KIX domain-containing protein</fullName>
    </recommendedName>
</protein>
<feature type="region of interest" description="Disordered" evidence="3">
    <location>
        <begin position="231"/>
        <end position="340"/>
    </location>
</feature>
<feature type="compositionally biased region" description="Low complexity" evidence="3">
    <location>
        <begin position="290"/>
        <end position="303"/>
    </location>
</feature>
<dbReference type="Gene3D" id="1.10.246.20">
    <property type="entry name" value="Coactivator CBP, KIX domain"/>
    <property type="match status" value="2"/>
</dbReference>
<feature type="domain" description="Mediator complex subunit 15 KIX" evidence="4">
    <location>
        <begin position="21"/>
        <end position="99"/>
    </location>
</feature>
<evidence type="ECO:0000256" key="1">
    <source>
        <dbReference type="ARBA" id="ARBA00004123"/>
    </source>
</evidence>
<feature type="compositionally biased region" description="Low complexity" evidence="3">
    <location>
        <begin position="352"/>
        <end position="367"/>
    </location>
</feature>
<comment type="caution">
    <text evidence="5">The sequence shown here is derived from an EMBL/GenBank/DDBJ whole genome shotgun (WGS) entry which is preliminary data.</text>
</comment>
<dbReference type="Proteomes" id="UP000824890">
    <property type="component" value="Unassembled WGS sequence"/>
</dbReference>
<evidence type="ECO:0000313" key="6">
    <source>
        <dbReference type="Proteomes" id="UP000824890"/>
    </source>
</evidence>
<feature type="compositionally biased region" description="Polar residues" evidence="3">
    <location>
        <begin position="231"/>
        <end position="271"/>
    </location>
</feature>